<evidence type="ECO:0000313" key="4">
    <source>
        <dbReference type="Proteomes" id="UP000696931"/>
    </source>
</evidence>
<dbReference type="AlphaFoldDB" id="A0A933SET7"/>
<evidence type="ECO:0000259" key="2">
    <source>
        <dbReference type="Pfam" id="PF13480"/>
    </source>
</evidence>
<reference evidence="3" key="1">
    <citation type="submission" date="2020-07" db="EMBL/GenBank/DDBJ databases">
        <title>Huge and variable diversity of episymbiotic CPR bacteria and DPANN archaea in groundwater ecosystems.</title>
        <authorList>
            <person name="He C.Y."/>
            <person name="Keren R."/>
            <person name="Whittaker M."/>
            <person name="Farag I.F."/>
            <person name="Doudna J."/>
            <person name="Cate J.H.D."/>
            <person name="Banfield J.F."/>
        </authorList>
    </citation>
    <scope>NUCLEOTIDE SEQUENCE</scope>
    <source>
        <strain evidence="3">NC_groundwater_1813_Pr3_B-0.1um_71_17</strain>
    </source>
</reference>
<name>A0A933SET7_UNCEI</name>
<dbReference type="Gene3D" id="3.40.630.30">
    <property type="match status" value="1"/>
</dbReference>
<proteinExistence type="predicted"/>
<organism evidence="3 4">
    <name type="scientific">Eiseniibacteriota bacterium</name>
    <dbReference type="NCBI Taxonomy" id="2212470"/>
    <lineage>
        <taxon>Bacteria</taxon>
        <taxon>Candidatus Eiseniibacteriota</taxon>
    </lineage>
</organism>
<dbReference type="EMBL" id="JACRIW010000110">
    <property type="protein sequence ID" value="MBI5170812.1"/>
    <property type="molecule type" value="Genomic_DNA"/>
</dbReference>
<dbReference type="InterPro" id="IPR038740">
    <property type="entry name" value="BioF2-like_GNAT_dom"/>
</dbReference>
<comment type="caution">
    <text evidence="3">The sequence shown here is derived from an EMBL/GenBank/DDBJ whole genome shotgun (WGS) entry which is preliminary data.</text>
</comment>
<sequence length="383" mass="40093">MQALAARWLDRAPADWGALLASDPAAAPSHRPELWAAFTATNPALSLRVLAVERAGRLVGGAPVLIERRAGLHWLHALPMLLTAAPLAAPQERAAVDGVAAERFAALAAECGAAGGEWALHRAGSSDAEAAALAAASERVSGETRWLEASVVDLSGGIEAASKRVSRKHRQAMRASRERGLAFAEEPGALEGVYALHLAQSRAWGAHRPQPLALSRALIERGAARLFTLRRSGELLSGALVLDGGRESFAWWSGTHPEGRRLNAFPLLLWSVAEWAAAAGRSRLNLGASTGLQMVASFKSALGAATERYPVRWLDARHAPAPARALAALQAFVRRGRERGAEHEGPEAARGAGATREGPEAARGAGTEHEGPEAARGAGGAGR</sequence>
<feature type="domain" description="BioF2-like acetyltransferase" evidence="2">
    <location>
        <begin position="165"/>
        <end position="288"/>
    </location>
</feature>
<dbReference type="SUPFAM" id="SSF55729">
    <property type="entry name" value="Acyl-CoA N-acyltransferases (Nat)"/>
    <property type="match status" value="1"/>
</dbReference>
<dbReference type="Proteomes" id="UP000696931">
    <property type="component" value="Unassembled WGS sequence"/>
</dbReference>
<dbReference type="InterPro" id="IPR016181">
    <property type="entry name" value="Acyl_CoA_acyltransferase"/>
</dbReference>
<gene>
    <name evidence="3" type="ORF">HZA61_15085</name>
</gene>
<evidence type="ECO:0000256" key="1">
    <source>
        <dbReference type="SAM" id="MobiDB-lite"/>
    </source>
</evidence>
<feature type="compositionally biased region" description="Low complexity" evidence="1">
    <location>
        <begin position="348"/>
        <end position="365"/>
    </location>
</feature>
<protein>
    <submittedName>
        <fullName evidence="3">GNAT family N-acetyltransferase</fullName>
    </submittedName>
</protein>
<feature type="region of interest" description="Disordered" evidence="1">
    <location>
        <begin position="337"/>
        <end position="383"/>
    </location>
</feature>
<dbReference type="Pfam" id="PF13480">
    <property type="entry name" value="Acetyltransf_6"/>
    <property type="match status" value="1"/>
</dbReference>
<accession>A0A933SET7</accession>
<feature type="compositionally biased region" description="Basic and acidic residues" evidence="1">
    <location>
        <begin position="338"/>
        <end position="347"/>
    </location>
</feature>
<evidence type="ECO:0000313" key="3">
    <source>
        <dbReference type="EMBL" id="MBI5170812.1"/>
    </source>
</evidence>